<protein>
    <submittedName>
        <fullName evidence="1">Uncharacterized protein</fullName>
    </submittedName>
</protein>
<proteinExistence type="predicted"/>
<evidence type="ECO:0000313" key="1">
    <source>
        <dbReference type="EMBL" id="KAI9907314.1"/>
    </source>
</evidence>
<name>A0ACC0VLI5_9STRA</name>
<dbReference type="EMBL" id="CM047587">
    <property type="protein sequence ID" value="KAI9907314.1"/>
    <property type="molecule type" value="Genomic_DNA"/>
</dbReference>
<dbReference type="Proteomes" id="UP001163321">
    <property type="component" value="Chromosome 8"/>
</dbReference>
<reference evidence="1 2" key="1">
    <citation type="journal article" date="2022" name="bioRxiv">
        <title>The genome of the oomycete Peronosclerospora sorghi, a cosmopolitan pathogen of maize and sorghum, is inflated with dispersed pseudogenes.</title>
        <authorList>
            <person name="Fletcher K."/>
            <person name="Martin F."/>
            <person name="Isakeit T."/>
            <person name="Cavanaugh K."/>
            <person name="Magill C."/>
            <person name="Michelmore R."/>
        </authorList>
    </citation>
    <scope>NUCLEOTIDE SEQUENCE [LARGE SCALE GENOMIC DNA]</scope>
    <source>
        <strain evidence="1">P6</strain>
    </source>
</reference>
<keyword evidence="2" id="KW-1185">Reference proteome</keyword>
<sequence length="94" mass="10772">MMQREIIAAKEMEGKLDGSSSAQGEIAEAKRKRRQIQTHEASLRLELIRQKIKMQHMVDFAANSSTVREEAVLLHLLHEGEGKIRLNELKHETI</sequence>
<evidence type="ECO:0000313" key="2">
    <source>
        <dbReference type="Proteomes" id="UP001163321"/>
    </source>
</evidence>
<accession>A0ACC0VLI5</accession>
<gene>
    <name evidence="1" type="ORF">PsorP6_016399</name>
</gene>
<organism evidence="1 2">
    <name type="scientific">Peronosclerospora sorghi</name>
    <dbReference type="NCBI Taxonomy" id="230839"/>
    <lineage>
        <taxon>Eukaryota</taxon>
        <taxon>Sar</taxon>
        <taxon>Stramenopiles</taxon>
        <taxon>Oomycota</taxon>
        <taxon>Peronosporomycetes</taxon>
        <taxon>Peronosporales</taxon>
        <taxon>Peronosporaceae</taxon>
        <taxon>Peronosclerospora</taxon>
    </lineage>
</organism>
<comment type="caution">
    <text evidence="1">The sequence shown here is derived from an EMBL/GenBank/DDBJ whole genome shotgun (WGS) entry which is preliminary data.</text>
</comment>